<dbReference type="SMART" id="SM00612">
    <property type="entry name" value="Kelch"/>
    <property type="match status" value="2"/>
</dbReference>
<keyword evidence="4" id="KW-1185">Reference proteome</keyword>
<dbReference type="Pfam" id="PF01344">
    <property type="entry name" value="Kelch_1"/>
    <property type="match status" value="1"/>
</dbReference>
<dbReference type="SUPFAM" id="SSF117281">
    <property type="entry name" value="Kelch motif"/>
    <property type="match status" value="1"/>
</dbReference>
<dbReference type="PANTHER" id="PTHR46344">
    <property type="entry name" value="OS02G0202900 PROTEIN"/>
    <property type="match status" value="1"/>
</dbReference>
<protein>
    <recommendedName>
        <fullName evidence="5">F-box/kelch-repeat protein</fullName>
    </recommendedName>
</protein>
<organism evidence="3 4">
    <name type="scientific">Kalanchoe fedtschenkoi</name>
    <name type="common">Lavender scallops</name>
    <name type="synonym">South American air plant</name>
    <dbReference type="NCBI Taxonomy" id="63787"/>
    <lineage>
        <taxon>Eukaryota</taxon>
        <taxon>Viridiplantae</taxon>
        <taxon>Streptophyta</taxon>
        <taxon>Embryophyta</taxon>
        <taxon>Tracheophyta</taxon>
        <taxon>Spermatophyta</taxon>
        <taxon>Magnoliopsida</taxon>
        <taxon>eudicotyledons</taxon>
        <taxon>Gunneridae</taxon>
        <taxon>Pentapetalae</taxon>
        <taxon>Saxifragales</taxon>
        <taxon>Crassulaceae</taxon>
        <taxon>Kalanchoe</taxon>
    </lineage>
</organism>
<dbReference type="CDD" id="cd22152">
    <property type="entry name" value="F-box_AtAFR-like"/>
    <property type="match status" value="1"/>
</dbReference>
<dbReference type="Gramene" id="Kaladp0068s0340.1.v1.1">
    <property type="protein sequence ID" value="Kaladp0068s0340.1.v1.1"/>
    <property type="gene ID" value="Kaladp0068s0340.v1.1"/>
</dbReference>
<dbReference type="Gene3D" id="2.120.10.80">
    <property type="entry name" value="Kelch-type beta propeller"/>
    <property type="match status" value="1"/>
</dbReference>
<dbReference type="Proteomes" id="UP000594263">
    <property type="component" value="Unplaced"/>
</dbReference>
<keyword evidence="2" id="KW-0677">Repeat</keyword>
<proteinExistence type="predicted"/>
<accession>A0A7N0UI02</accession>
<evidence type="ECO:0000256" key="1">
    <source>
        <dbReference type="ARBA" id="ARBA00022441"/>
    </source>
</evidence>
<dbReference type="PANTHER" id="PTHR46344:SF28">
    <property type="entry name" value="F-BOX DOMAIN-CONTAINING PROTEIN"/>
    <property type="match status" value="1"/>
</dbReference>
<name>A0A7N0UI02_KALFE</name>
<sequence>MASRREDVNEALIPGLQDDLALRCLARISHGFHGVLKCVCKRWRHVMSSEDYVSYKSRRGWCGDWLFVLAQGAENQWADRRHALPRIPSWNRESHFGFSCVGLCNRFLVIGGAYYALFLPIVVNQVFSFDPFRQQWSEVASMSTPRSDFACSVICGKVYVGGGWNSSFTGGLSSAEVYDPVKDRWDNLPTMPNPRAGCFGVSYDCKFYILSDKLNISDRREIEVFNPCDRSWCTIQDMWQPPKKLQVAILVINGRLYTVIEGENSVQIRNTETGDWYHVGSVPAAALPDHPRLLEFYGYSACGLRKELYIVGGKTIKLEEKGDGRFDIVKLRTMRVCDPSITPLRWRETRPIFGPAGGSILGCGSLEECLQ</sequence>
<evidence type="ECO:0000313" key="4">
    <source>
        <dbReference type="Proteomes" id="UP000594263"/>
    </source>
</evidence>
<reference evidence="3" key="1">
    <citation type="submission" date="2021-01" db="UniProtKB">
        <authorList>
            <consortium name="EnsemblPlants"/>
        </authorList>
    </citation>
    <scope>IDENTIFICATION</scope>
</reference>
<dbReference type="AlphaFoldDB" id="A0A7N0UI02"/>
<evidence type="ECO:0000313" key="3">
    <source>
        <dbReference type="EnsemblPlants" id="Kaladp0068s0340.1.v1.1"/>
    </source>
</evidence>
<dbReference type="InterPro" id="IPR015915">
    <property type="entry name" value="Kelch-typ_b-propeller"/>
</dbReference>
<evidence type="ECO:0008006" key="5">
    <source>
        <dbReference type="Google" id="ProtNLM"/>
    </source>
</evidence>
<dbReference type="OMA" id="GGHICTV"/>
<dbReference type="EnsemblPlants" id="Kaladp0068s0340.1.v1.1">
    <property type="protein sequence ID" value="Kaladp0068s0340.1.v1.1"/>
    <property type="gene ID" value="Kaladp0068s0340.v1.1"/>
</dbReference>
<evidence type="ECO:0000256" key="2">
    <source>
        <dbReference type="ARBA" id="ARBA00022737"/>
    </source>
</evidence>
<keyword evidence="1" id="KW-0880">Kelch repeat</keyword>
<dbReference type="InterPro" id="IPR006652">
    <property type="entry name" value="Kelch_1"/>
</dbReference>